<dbReference type="GO" id="GO:0090486">
    <property type="term" value="F:small RNA 2'-O-methyltransferase activity"/>
    <property type="evidence" value="ECO:0007669"/>
    <property type="project" value="UniProtKB-EC"/>
</dbReference>
<dbReference type="SUPFAM" id="SSF53335">
    <property type="entry name" value="S-adenosyl-L-methionine-dependent methyltransferases"/>
    <property type="match status" value="1"/>
</dbReference>
<comment type="caution">
    <text evidence="13">The sequence shown here is derived from an EMBL/GenBank/DDBJ whole genome shotgun (WGS) entry which is preliminary data.</text>
</comment>
<keyword evidence="8" id="KW-0460">Magnesium</keyword>
<dbReference type="GO" id="GO:0005737">
    <property type="term" value="C:cytoplasm"/>
    <property type="evidence" value="ECO:0007669"/>
    <property type="project" value="TreeGrafter"/>
</dbReference>
<dbReference type="EMBL" id="JANAWD010000849">
    <property type="protein sequence ID" value="KAJ3475482.1"/>
    <property type="molecule type" value="Genomic_DNA"/>
</dbReference>
<dbReference type="Proteomes" id="UP001212997">
    <property type="component" value="Unassembled WGS sequence"/>
</dbReference>
<keyword evidence="4" id="KW-0489">Methyltransferase</keyword>
<dbReference type="GO" id="GO:0005634">
    <property type="term" value="C:nucleus"/>
    <property type="evidence" value="ECO:0007669"/>
    <property type="project" value="TreeGrafter"/>
</dbReference>
<evidence type="ECO:0000256" key="3">
    <source>
        <dbReference type="ARBA" id="ARBA00021330"/>
    </source>
</evidence>
<dbReference type="PANTHER" id="PTHR21404">
    <property type="entry name" value="HEN1"/>
    <property type="match status" value="1"/>
</dbReference>
<accession>A0AAD5USI2</accession>
<evidence type="ECO:0000256" key="7">
    <source>
        <dbReference type="ARBA" id="ARBA00022723"/>
    </source>
</evidence>
<comment type="catalytic activity">
    <reaction evidence="12">
        <text>small RNA 3'-end nucleotide + S-adenosyl-L-methionine = small RNA 3'-end 2'-O-methylnucleotide + S-adenosyl-L-homocysteine + H(+)</text>
        <dbReference type="Rhea" id="RHEA:37887"/>
        <dbReference type="Rhea" id="RHEA-COMP:10415"/>
        <dbReference type="Rhea" id="RHEA-COMP:10416"/>
        <dbReference type="ChEBI" id="CHEBI:15378"/>
        <dbReference type="ChEBI" id="CHEBI:57856"/>
        <dbReference type="ChEBI" id="CHEBI:59789"/>
        <dbReference type="ChEBI" id="CHEBI:74896"/>
        <dbReference type="ChEBI" id="CHEBI:74898"/>
        <dbReference type="EC" id="2.1.1.386"/>
    </reaction>
</comment>
<evidence type="ECO:0000256" key="1">
    <source>
        <dbReference type="ARBA" id="ARBA00001946"/>
    </source>
</evidence>
<dbReference type="PANTHER" id="PTHR21404:SF3">
    <property type="entry name" value="SMALL RNA 2'-O-METHYLTRANSFERASE"/>
    <property type="match status" value="1"/>
</dbReference>
<evidence type="ECO:0000313" key="13">
    <source>
        <dbReference type="EMBL" id="KAJ3475482.1"/>
    </source>
</evidence>
<evidence type="ECO:0000256" key="4">
    <source>
        <dbReference type="ARBA" id="ARBA00022603"/>
    </source>
</evidence>
<evidence type="ECO:0000313" key="14">
    <source>
        <dbReference type="Proteomes" id="UP001212997"/>
    </source>
</evidence>
<evidence type="ECO:0000256" key="10">
    <source>
        <dbReference type="ARBA" id="ARBA00023158"/>
    </source>
</evidence>
<keyword evidence="10" id="KW-0943">RNA-mediated gene silencing</keyword>
<keyword evidence="6" id="KW-0949">S-adenosyl-L-methionine</keyword>
<evidence type="ECO:0000256" key="9">
    <source>
        <dbReference type="ARBA" id="ARBA00022884"/>
    </source>
</evidence>
<keyword evidence="7" id="KW-0479">Metal-binding</keyword>
<keyword evidence="9" id="KW-0694">RNA-binding</keyword>
<dbReference type="AlphaFoldDB" id="A0AAD5USI2"/>
<dbReference type="InterPro" id="IPR029063">
    <property type="entry name" value="SAM-dependent_MTases_sf"/>
</dbReference>
<reference evidence="13" key="1">
    <citation type="submission" date="2022-07" db="EMBL/GenBank/DDBJ databases">
        <title>Genome Sequence of Physisporinus lineatus.</title>
        <authorList>
            <person name="Buettner E."/>
        </authorList>
    </citation>
    <scope>NUCLEOTIDE SEQUENCE</scope>
    <source>
        <strain evidence="13">VT162</strain>
    </source>
</reference>
<dbReference type="InterPro" id="IPR026610">
    <property type="entry name" value="Hen1"/>
</dbReference>
<keyword evidence="5" id="KW-0808">Transferase</keyword>
<organism evidence="13 14">
    <name type="scientific">Meripilus lineatus</name>
    <dbReference type="NCBI Taxonomy" id="2056292"/>
    <lineage>
        <taxon>Eukaryota</taxon>
        <taxon>Fungi</taxon>
        <taxon>Dikarya</taxon>
        <taxon>Basidiomycota</taxon>
        <taxon>Agaricomycotina</taxon>
        <taxon>Agaricomycetes</taxon>
        <taxon>Polyporales</taxon>
        <taxon>Meripilaceae</taxon>
        <taxon>Meripilus</taxon>
    </lineage>
</organism>
<dbReference type="EC" id="2.1.1.386" evidence="11"/>
<comment type="similarity">
    <text evidence="2">Belongs to the methyltransferase superfamily. HEN1 family.</text>
</comment>
<comment type="cofactor">
    <cofactor evidence="1">
        <name>Mg(2+)</name>
        <dbReference type="ChEBI" id="CHEBI:18420"/>
    </cofactor>
</comment>
<evidence type="ECO:0000256" key="11">
    <source>
        <dbReference type="ARBA" id="ARBA00035025"/>
    </source>
</evidence>
<gene>
    <name evidence="13" type="ORF">NLI96_g11808</name>
</gene>
<name>A0AAD5USI2_9APHY</name>
<evidence type="ECO:0000256" key="12">
    <source>
        <dbReference type="ARBA" id="ARBA00048418"/>
    </source>
</evidence>
<evidence type="ECO:0000256" key="5">
    <source>
        <dbReference type="ARBA" id="ARBA00022679"/>
    </source>
</evidence>
<evidence type="ECO:0000256" key="2">
    <source>
        <dbReference type="ARBA" id="ARBA00009026"/>
    </source>
</evidence>
<evidence type="ECO:0000256" key="8">
    <source>
        <dbReference type="ARBA" id="ARBA00022842"/>
    </source>
</evidence>
<keyword evidence="14" id="KW-1185">Reference proteome</keyword>
<dbReference type="GO" id="GO:0046872">
    <property type="term" value="F:metal ion binding"/>
    <property type="evidence" value="ECO:0007669"/>
    <property type="project" value="UniProtKB-KW"/>
</dbReference>
<proteinExistence type="inferred from homology"/>
<dbReference type="GO" id="GO:0030422">
    <property type="term" value="P:siRNA processing"/>
    <property type="evidence" value="ECO:0007669"/>
    <property type="project" value="TreeGrafter"/>
</dbReference>
<sequence length="457" mass="52299">MSTTETSLVPLKEEVKEEVSELQVTFNPPLYLERRGWVFSIMRKEKVKEVLDVGCGSGELVCCLCNPAPWIEVPPNCTCDDNQDEDPSRIEFVIPEPDDNIHARAVHALDISQSDLKYAVSGTKPRDPSSCSVWDPVRWEELEVNVWEGGLESFNEGFVGIECIVSTEVIEHLSPESLSNFAPMLLGVYHPRLFLITTPSYTFNARFTPPNAPSSARQGFLDPTGRTDRIFRHDDHKFEWTVEEFKEYCEEVAQEWGYEVEVSGVGKAVEIDEWARDEALGFASQTAMFRRLEGSEYSVERERKSCEYLQRAKTRKAHQLLATNFHPTHAKAKKPETAKQIGGRVKGMMKKYREEFMTLRELWFETEISAACGGRVELLGYSVKNHAELELRKIEDVWQVKWLSYKPEAKKKTPGQTAQALEEVWKPPAQQFEQTEWGDVENARLWAAQCGWGSQEY</sequence>
<dbReference type="Gene3D" id="3.40.50.150">
    <property type="entry name" value="Vaccinia Virus protein VP39"/>
    <property type="match status" value="1"/>
</dbReference>
<dbReference type="GO" id="GO:0001510">
    <property type="term" value="P:RNA methylation"/>
    <property type="evidence" value="ECO:0007669"/>
    <property type="project" value="InterPro"/>
</dbReference>
<protein>
    <recommendedName>
        <fullName evidence="3">Small RNA 2'-O-methyltransferase</fullName>
        <ecNumber evidence="11">2.1.1.386</ecNumber>
    </recommendedName>
</protein>
<dbReference type="GO" id="GO:0003723">
    <property type="term" value="F:RNA binding"/>
    <property type="evidence" value="ECO:0007669"/>
    <property type="project" value="UniProtKB-KW"/>
</dbReference>
<evidence type="ECO:0000256" key="6">
    <source>
        <dbReference type="ARBA" id="ARBA00022691"/>
    </source>
</evidence>